<sequence length="64" mass="7483">MARGKSREDFESPLVTNIRSKPTDVWNNIYDYVGEILIQIISEELETIPEDKILIVLFLENLFL</sequence>
<accession>A0A1I7W939</accession>
<protein>
    <submittedName>
        <fullName evidence="2">DUF1041 domain-containing protein</fullName>
    </submittedName>
</protein>
<dbReference type="AlphaFoldDB" id="A0A1I7W939"/>
<reference evidence="2" key="1">
    <citation type="submission" date="2016-11" db="UniProtKB">
        <authorList>
            <consortium name="WormBaseParasite"/>
        </authorList>
    </citation>
    <scope>IDENTIFICATION</scope>
</reference>
<proteinExistence type="predicted"/>
<name>A0A1I7W939_HETBA</name>
<keyword evidence="1" id="KW-1185">Reference proteome</keyword>
<dbReference type="Proteomes" id="UP000095283">
    <property type="component" value="Unplaced"/>
</dbReference>
<evidence type="ECO:0000313" key="2">
    <source>
        <dbReference type="WBParaSite" id="Hba_01167"/>
    </source>
</evidence>
<dbReference type="WBParaSite" id="Hba_01167">
    <property type="protein sequence ID" value="Hba_01167"/>
    <property type="gene ID" value="Hba_01167"/>
</dbReference>
<organism evidence="1 2">
    <name type="scientific">Heterorhabditis bacteriophora</name>
    <name type="common">Entomopathogenic nematode worm</name>
    <dbReference type="NCBI Taxonomy" id="37862"/>
    <lineage>
        <taxon>Eukaryota</taxon>
        <taxon>Metazoa</taxon>
        <taxon>Ecdysozoa</taxon>
        <taxon>Nematoda</taxon>
        <taxon>Chromadorea</taxon>
        <taxon>Rhabditida</taxon>
        <taxon>Rhabditina</taxon>
        <taxon>Rhabditomorpha</taxon>
        <taxon>Strongyloidea</taxon>
        <taxon>Heterorhabditidae</taxon>
        <taxon>Heterorhabditis</taxon>
    </lineage>
</organism>
<evidence type="ECO:0000313" key="1">
    <source>
        <dbReference type="Proteomes" id="UP000095283"/>
    </source>
</evidence>